<accession>A0A4Y2H471</accession>
<dbReference type="AlphaFoldDB" id="A0A4Y2H471"/>
<keyword evidence="2" id="KW-1185">Reference proteome</keyword>
<gene>
    <name evidence="1" type="ORF">AVEN_235161_1</name>
</gene>
<comment type="caution">
    <text evidence="1">The sequence shown here is derived from an EMBL/GenBank/DDBJ whole genome shotgun (WGS) entry which is preliminary data.</text>
</comment>
<sequence>MVAPSGIAKGLRVGYLLQLHSTHIRPLYAKIVGKCDKPVRTGWVGSGRLDIPPVPISIASFGWPCHESGGSRWGTVSSNDPSQCRLYKCFGKNRNDYTETVQNGSYPDTPPNKQRCLSKGFPGFGACIGD</sequence>
<dbReference type="EMBL" id="BGPR01001744">
    <property type="protein sequence ID" value="GBM60900.1"/>
    <property type="molecule type" value="Genomic_DNA"/>
</dbReference>
<evidence type="ECO:0000313" key="1">
    <source>
        <dbReference type="EMBL" id="GBM60900.1"/>
    </source>
</evidence>
<dbReference type="Proteomes" id="UP000499080">
    <property type="component" value="Unassembled WGS sequence"/>
</dbReference>
<proteinExistence type="predicted"/>
<evidence type="ECO:0000313" key="2">
    <source>
        <dbReference type="Proteomes" id="UP000499080"/>
    </source>
</evidence>
<reference evidence="1 2" key="1">
    <citation type="journal article" date="2019" name="Sci. Rep.">
        <title>Orb-weaving spider Araneus ventricosus genome elucidates the spidroin gene catalogue.</title>
        <authorList>
            <person name="Kono N."/>
            <person name="Nakamura H."/>
            <person name="Ohtoshi R."/>
            <person name="Moran D.A.P."/>
            <person name="Shinohara A."/>
            <person name="Yoshida Y."/>
            <person name="Fujiwara M."/>
            <person name="Mori M."/>
            <person name="Tomita M."/>
            <person name="Arakawa K."/>
        </authorList>
    </citation>
    <scope>NUCLEOTIDE SEQUENCE [LARGE SCALE GENOMIC DNA]</scope>
</reference>
<protein>
    <submittedName>
        <fullName evidence="1">Uncharacterized protein</fullName>
    </submittedName>
</protein>
<organism evidence="1 2">
    <name type="scientific">Araneus ventricosus</name>
    <name type="common">Orbweaver spider</name>
    <name type="synonym">Epeira ventricosa</name>
    <dbReference type="NCBI Taxonomy" id="182803"/>
    <lineage>
        <taxon>Eukaryota</taxon>
        <taxon>Metazoa</taxon>
        <taxon>Ecdysozoa</taxon>
        <taxon>Arthropoda</taxon>
        <taxon>Chelicerata</taxon>
        <taxon>Arachnida</taxon>
        <taxon>Araneae</taxon>
        <taxon>Araneomorphae</taxon>
        <taxon>Entelegynae</taxon>
        <taxon>Araneoidea</taxon>
        <taxon>Araneidae</taxon>
        <taxon>Araneus</taxon>
    </lineage>
</organism>
<name>A0A4Y2H471_ARAVE</name>